<dbReference type="EMBL" id="KY606587">
    <property type="protein sequence ID" value="ARB06114.1"/>
    <property type="molecule type" value="Genomic_DNA"/>
</dbReference>
<dbReference type="Proteomes" id="UP000224401">
    <property type="component" value="Segment"/>
</dbReference>
<evidence type="ECO:0000313" key="2">
    <source>
        <dbReference type="Proteomes" id="UP000224401"/>
    </source>
</evidence>
<keyword evidence="2" id="KW-1185">Reference proteome</keyword>
<proteinExistence type="predicted"/>
<protein>
    <submittedName>
        <fullName evidence="1">Putative major tail structural protein</fullName>
    </submittedName>
</protein>
<evidence type="ECO:0000313" key="1">
    <source>
        <dbReference type="EMBL" id="ARB06114.1"/>
    </source>
</evidence>
<accession>A0A1V0DY70</accession>
<dbReference type="InterPro" id="IPR044000">
    <property type="entry name" value="Phage_tube_2"/>
</dbReference>
<name>A0A1V0DY70_9CAUD</name>
<gene>
    <name evidence="1" type="ORF">vBDshSR5C_60</name>
</gene>
<organism evidence="1 2">
    <name type="scientific">Dinoroseobacter phage vB_DshS-R5C</name>
    <dbReference type="NCBI Taxonomy" id="1965368"/>
    <lineage>
        <taxon>Viruses</taxon>
        <taxon>Duplodnaviria</taxon>
        <taxon>Heunggongvirae</taxon>
        <taxon>Uroviricota</taxon>
        <taxon>Caudoviricetes</taxon>
        <taxon>Nanhaivirus</taxon>
        <taxon>Nanhaivirus D5C</taxon>
    </lineage>
</organism>
<reference evidence="1 2" key="1">
    <citation type="submission" date="2017-02" db="EMBL/GenBank/DDBJ databases">
        <title>A novel roseosiphophage isolated from the oligotrophic South China Sea.</title>
        <authorList>
            <person name="Yang Y."/>
            <person name="Cai L."/>
            <person name="Zhang R."/>
        </authorList>
    </citation>
    <scope>NUCLEOTIDE SEQUENCE [LARGE SCALE GENOMIC DNA]</scope>
</reference>
<dbReference type="OrthoDB" id="7671at10239"/>
<sequence>MPDFGTSNRVALRRVAESTWGTTPATPTLDPIRFTSESLNYNADFITSEEIRADRMTPDTIQVSSQAGGDINGEWSYATYDDFIEGAMFSSWLTTGSAQGPDTTIAIVKTGGSPNTWTLTDSGSGFASNSWVVGQFVKVEGFSTAGTFFAEITSIAAGTLGITPLTDVASEAAGDSVTITPLDFIRNGTTKNSYTIQKAFTDLATPELWNFTGSRISTWSLELATGSILTTTFTVLAKDAQMTESQFSGATVNAANTNTVLNAVDNVAAIVFDGDPGSSTFYFNSLSITLDNQLRGQEAVGTLGLIGIEAGRLSLTGAIELYFENSSLFDKFRAATAFGLSFLAQDAAGNAYVVTIPRAKYTQMEIVAGGLDQDIFASAQFEAIINAAGTYQYQISRT</sequence>
<dbReference type="Pfam" id="PF18906">
    <property type="entry name" value="Phage_tube_2"/>
    <property type="match status" value="1"/>
</dbReference>